<gene>
    <name evidence="8" type="ORF">Fot_07505</name>
</gene>
<dbReference type="Pfam" id="PF01490">
    <property type="entry name" value="Aa_trans"/>
    <property type="match status" value="1"/>
</dbReference>
<evidence type="ECO:0000256" key="1">
    <source>
        <dbReference type="ARBA" id="ARBA00004370"/>
    </source>
</evidence>
<comment type="subcellular location">
    <subcellularLocation>
        <location evidence="1">Membrane</location>
    </subcellularLocation>
</comment>
<feature type="domain" description="Amino acid transporter transmembrane" evidence="7">
    <location>
        <begin position="120"/>
        <end position="156"/>
    </location>
</feature>
<evidence type="ECO:0000313" key="9">
    <source>
        <dbReference type="Proteomes" id="UP001604277"/>
    </source>
</evidence>
<proteinExistence type="predicted"/>
<evidence type="ECO:0000256" key="5">
    <source>
        <dbReference type="ARBA" id="ARBA00023136"/>
    </source>
</evidence>
<feature type="transmembrane region" description="Helical" evidence="6">
    <location>
        <begin position="127"/>
        <end position="148"/>
    </location>
</feature>
<protein>
    <submittedName>
        <fullName evidence="8">Transmembrane amino acid transporter domain-containing protein</fullName>
    </submittedName>
</protein>
<sequence>MSANKGHNHHQIFDVSINLPPQIGSKCFDDDGRLKRTDFESKMSANKGHNHHQIFDVSINLPPQIGSKCFDDDGRLKRTDFESKMSANKGHNHHQIFDVSINLPPQIGSKCFDDDGRLKRTGTVWTASAHIITAVIGSGVLSLAWATAQLGWIAGPTQRSEYMKMQMKCFATCTWIFWIAAGSWASTTGAKTEFEEEPDNSGSGHYN</sequence>
<evidence type="ECO:0000256" key="3">
    <source>
        <dbReference type="ARBA" id="ARBA00022970"/>
    </source>
</evidence>
<evidence type="ECO:0000259" key="7">
    <source>
        <dbReference type="Pfam" id="PF01490"/>
    </source>
</evidence>
<keyword evidence="3" id="KW-0813">Transport</keyword>
<comment type="caution">
    <text evidence="8">The sequence shown here is derived from an EMBL/GenBank/DDBJ whole genome shotgun (WGS) entry which is preliminary data.</text>
</comment>
<dbReference type="InterPro" id="IPR013057">
    <property type="entry name" value="AA_transpt_TM"/>
</dbReference>
<keyword evidence="4 6" id="KW-1133">Transmembrane helix</keyword>
<keyword evidence="9" id="KW-1185">Reference proteome</keyword>
<dbReference type="Proteomes" id="UP001604277">
    <property type="component" value="Unassembled WGS sequence"/>
</dbReference>
<reference evidence="9" key="1">
    <citation type="submission" date="2024-07" db="EMBL/GenBank/DDBJ databases">
        <title>Two chromosome-level genome assemblies of Korean endemic species Abeliophyllum distichum and Forsythia ovata (Oleaceae).</title>
        <authorList>
            <person name="Jang H."/>
        </authorList>
    </citation>
    <scope>NUCLEOTIDE SEQUENCE [LARGE SCALE GENOMIC DNA]</scope>
</reference>
<evidence type="ECO:0000256" key="4">
    <source>
        <dbReference type="ARBA" id="ARBA00022989"/>
    </source>
</evidence>
<evidence type="ECO:0000256" key="2">
    <source>
        <dbReference type="ARBA" id="ARBA00022692"/>
    </source>
</evidence>
<keyword evidence="5 6" id="KW-0472">Membrane</keyword>
<keyword evidence="2 6" id="KW-0812">Transmembrane</keyword>
<keyword evidence="3" id="KW-0029">Amino-acid transport</keyword>
<name>A0ABD1WW06_9LAMI</name>
<dbReference type="EMBL" id="JBFOLJ010000002">
    <property type="protein sequence ID" value="KAL2553886.1"/>
    <property type="molecule type" value="Genomic_DNA"/>
</dbReference>
<dbReference type="GO" id="GO:0006865">
    <property type="term" value="P:amino acid transport"/>
    <property type="evidence" value="ECO:0007669"/>
    <property type="project" value="UniProtKB-KW"/>
</dbReference>
<dbReference type="AlphaFoldDB" id="A0ABD1WW06"/>
<evidence type="ECO:0000256" key="6">
    <source>
        <dbReference type="SAM" id="Phobius"/>
    </source>
</evidence>
<accession>A0ABD1WW06</accession>
<evidence type="ECO:0000313" key="8">
    <source>
        <dbReference type="EMBL" id="KAL2553886.1"/>
    </source>
</evidence>
<organism evidence="8 9">
    <name type="scientific">Forsythia ovata</name>
    <dbReference type="NCBI Taxonomy" id="205694"/>
    <lineage>
        <taxon>Eukaryota</taxon>
        <taxon>Viridiplantae</taxon>
        <taxon>Streptophyta</taxon>
        <taxon>Embryophyta</taxon>
        <taxon>Tracheophyta</taxon>
        <taxon>Spermatophyta</taxon>
        <taxon>Magnoliopsida</taxon>
        <taxon>eudicotyledons</taxon>
        <taxon>Gunneridae</taxon>
        <taxon>Pentapetalae</taxon>
        <taxon>asterids</taxon>
        <taxon>lamiids</taxon>
        <taxon>Lamiales</taxon>
        <taxon>Oleaceae</taxon>
        <taxon>Forsythieae</taxon>
        <taxon>Forsythia</taxon>
    </lineage>
</organism>
<dbReference type="GO" id="GO:0016020">
    <property type="term" value="C:membrane"/>
    <property type="evidence" value="ECO:0007669"/>
    <property type="project" value="UniProtKB-SubCell"/>
</dbReference>